<feature type="region of interest" description="Disordered" evidence="1">
    <location>
        <begin position="31"/>
        <end position="52"/>
    </location>
</feature>
<dbReference type="EMBL" id="QOVK01000020">
    <property type="protein sequence ID" value="RXG15782.1"/>
    <property type="molecule type" value="Genomic_DNA"/>
</dbReference>
<dbReference type="OrthoDB" id="1452410at2"/>
<proteinExistence type="predicted"/>
<reference evidence="2 3" key="1">
    <citation type="submission" date="2018-07" db="EMBL/GenBank/DDBJ databases">
        <title>Leeuwenhoekiella genomics.</title>
        <authorList>
            <person name="Tahon G."/>
            <person name="Willems A."/>
        </authorList>
    </citation>
    <scope>NUCLEOTIDE SEQUENCE [LARGE SCALE GENOMIC DNA]</scope>
    <source>
        <strain evidence="2 3">LMG 29608</strain>
    </source>
</reference>
<keyword evidence="3" id="KW-1185">Reference proteome</keyword>
<dbReference type="RefSeq" id="WP_128766612.1">
    <property type="nucleotide sequence ID" value="NZ_JBHUOO010000022.1"/>
</dbReference>
<sequence>MAYLDAKGNIVGSIGQLVFRNVNGKTLVQAKPEKTGKYPSERSKQSATDFGRASRTTSALVRGLRPFIGTNYDSQWFNRFRKTVYQGMKTNTSLPQGNLDLAQGSPEVLEGLEFNLQTPYPEYVQLPGLELRLDAGKLLVTLPEFKTGSQLYWPKEAGTAELCYWISAYAPSDYQTLHQELFTIPIPHRTATIPASRYTTAELPQDSLNLVTAGILFYTSHTLRSQQTLNSKAFNPAQVMKVFKA</sequence>
<protein>
    <submittedName>
        <fullName evidence="2">Uncharacterized protein</fullName>
    </submittedName>
</protein>
<organism evidence="2 3">
    <name type="scientific">Leeuwenhoekiella polynyae</name>
    <dbReference type="NCBI Taxonomy" id="1550906"/>
    <lineage>
        <taxon>Bacteria</taxon>
        <taxon>Pseudomonadati</taxon>
        <taxon>Bacteroidota</taxon>
        <taxon>Flavobacteriia</taxon>
        <taxon>Flavobacteriales</taxon>
        <taxon>Flavobacteriaceae</taxon>
        <taxon>Leeuwenhoekiella</taxon>
    </lineage>
</organism>
<gene>
    <name evidence="2" type="ORF">DSM02_3324</name>
</gene>
<dbReference type="Proteomes" id="UP000289859">
    <property type="component" value="Unassembled WGS sequence"/>
</dbReference>
<comment type="caution">
    <text evidence="2">The sequence shown here is derived from an EMBL/GenBank/DDBJ whole genome shotgun (WGS) entry which is preliminary data.</text>
</comment>
<dbReference type="AlphaFoldDB" id="A0A4Q0NWL8"/>
<evidence type="ECO:0000313" key="3">
    <source>
        <dbReference type="Proteomes" id="UP000289859"/>
    </source>
</evidence>
<name>A0A4Q0NWL8_9FLAO</name>
<feature type="compositionally biased region" description="Basic and acidic residues" evidence="1">
    <location>
        <begin position="31"/>
        <end position="44"/>
    </location>
</feature>
<evidence type="ECO:0000313" key="2">
    <source>
        <dbReference type="EMBL" id="RXG15782.1"/>
    </source>
</evidence>
<accession>A0A4Q0NWL8</accession>
<evidence type="ECO:0000256" key="1">
    <source>
        <dbReference type="SAM" id="MobiDB-lite"/>
    </source>
</evidence>